<evidence type="ECO:0000256" key="1">
    <source>
        <dbReference type="SAM" id="MobiDB-lite"/>
    </source>
</evidence>
<protein>
    <submittedName>
        <fullName evidence="2">Uncharacterized protein</fullName>
    </submittedName>
</protein>
<proteinExistence type="predicted"/>
<organism evidence="2 3">
    <name type="scientific">Actinomadura sediminis</name>
    <dbReference type="NCBI Taxonomy" id="1038904"/>
    <lineage>
        <taxon>Bacteria</taxon>
        <taxon>Bacillati</taxon>
        <taxon>Actinomycetota</taxon>
        <taxon>Actinomycetes</taxon>
        <taxon>Streptosporangiales</taxon>
        <taxon>Thermomonosporaceae</taxon>
        <taxon>Actinomadura</taxon>
    </lineage>
</organism>
<accession>A0ABW3F0N4</accession>
<feature type="non-terminal residue" evidence="2">
    <location>
        <position position="1"/>
    </location>
</feature>
<feature type="compositionally biased region" description="Gly residues" evidence="1">
    <location>
        <begin position="1"/>
        <end position="23"/>
    </location>
</feature>
<keyword evidence="3" id="KW-1185">Reference proteome</keyword>
<reference evidence="3" key="1">
    <citation type="journal article" date="2019" name="Int. J. Syst. Evol. Microbiol.">
        <title>The Global Catalogue of Microorganisms (GCM) 10K type strain sequencing project: providing services to taxonomists for standard genome sequencing and annotation.</title>
        <authorList>
            <consortium name="The Broad Institute Genomics Platform"/>
            <consortium name="The Broad Institute Genome Sequencing Center for Infectious Disease"/>
            <person name="Wu L."/>
            <person name="Ma J."/>
        </authorList>
    </citation>
    <scope>NUCLEOTIDE SEQUENCE [LARGE SCALE GENOMIC DNA]</scope>
    <source>
        <strain evidence="3">JCM 31202</strain>
    </source>
</reference>
<sequence>AGSGADGGAGGSGGAGAGGGSGANGAPTGPPPEAVNAFAKCMRDKGVDIPADIRKWQPPATPSGDMQRAMAVCMQVMASAAPRG</sequence>
<comment type="caution">
    <text evidence="2">The sequence shown here is derived from an EMBL/GenBank/DDBJ whole genome shotgun (WGS) entry which is preliminary data.</text>
</comment>
<dbReference type="EMBL" id="JBHTJA010000213">
    <property type="protein sequence ID" value="MFD0906072.1"/>
    <property type="molecule type" value="Genomic_DNA"/>
</dbReference>
<feature type="region of interest" description="Disordered" evidence="1">
    <location>
        <begin position="1"/>
        <end position="35"/>
    </location>
</feature>
<evidence type="ECO:0000313" key="3">
    <source>
        <dbReference type="Proteomes" id="UP001596972"/>
    </source>
</evidence>
<name>A0ABW3F0N4_9ACTN</name>
<evidence type="ECO:0000313" key="2">
    <source>
        <dbReference type="EMBL" id="MFD0906072.1"/>
    </source>
</evidence>
<dbReference type="Proteomes" id="UP001596972">
    <property type="component" value="Unassembled WGS sequence"/>
</dbReference>
<gene>
    <name evidence="2" type="ORF">ACFQ11_37255</name>
</gene>